<feature type="compositionally biased region" description="Low complexity" evidence="7">
    <location>
        <begin position="471"/>
        <end position="496"/>
    </location>
</feature>
<evidence type="ECO:0000256" key="1">
    <source>
        <dbReference type="ARBA" id="ARBA00012513"/>
    </source>
</evidence>
<dbReference type="Pfam" id="PF00069">
    <property type="entry name" value="Pkinase"/>
    <property type="match status" value="1"/>
</dbReference>
<comment type="caution">
    <text evidence="10">The sequence shown here is derived from an EMBL/GenBank/DDBJ whole genome shotgun (WGS) entry which is preliminary data.</text>
</comment>
<feature type="compositionally biased region" description="Low complexity" evidence="7">
    <location>
        <begin position="385"/>
        <end position="399"/>
    </location>
</feature>
<accession>A0ABX0XR91</accession>
<evidence type="ECO:0000256" key="8">
    <source>
        <dbReference type="SAM" id="Phobius"/>
    </source>
</evidence>
<organism evidence="10 11">
    <name type="scientific">Planosporangium thailandense</name>
    <dbReference type="NCBI Taxonomy" id="765197"/>
    <lineage>
        <taxon>Bacteria</taxon>
        <taxon>Bacillati</taxon>
        <taxon>Actinomycetota</taxon>
        <taxon>Actinomycetes</taxon>
        <taxon>Micromonosporales</taxon>
        <taxon>Micromonosporaceae</taxon>
        <taxon>Planosporangium</taxon>
    </lineage>
</organism>
<keyword evidence="8" id="KW-0472">Membrane</keyword>
<dbReference type="Gene3D" id="3.30.200.20">
    <property type="entry name" value="Phosphorylase Kinase, domain 1"/>
    <property type="match status" value="1"/>
</dbReference>
<dbReference type="Proteomes" id="UP000722989">
    <property type="component" value="Unassembled WGS sequence"/>
</dbReference>
<keyword evidence="6" id="KW-0067">ATP-binding</keyword>
<evidence type="ECO:0000256" key="3">
    <source>
        <dbReference type="ARBA" id="ARBA00022679"/>
    </source>
</evidence>
<gene>
    <name evidence="10" type="ORF">HC031_02095</name>
</gene>
<keyword evidence="8" id="KW-1133">Transmembrane helix</keyword>
<evidence type="ECO:0000313" key="10">
    <source>
        <dbReference type="EMBL" id="NJC68519.1"/>
    </source>
</evidence>
<keyword evidence="5 10" id="KW-0418">Kinase</keyword>
<evidence type="ECO:0000256" key="2">
    <source>
        <dbReference type="ARBA" id="ARBA00022527"/>
    </source>
</evidence>
<keyword evidence="8" id="KW-0812">Transmembrane</keyword>
<dbReference type="CDD" id="cd14014">
    <property type="entry name" value="STKc_PknB_like"/>
    <property type="match status" value="1"/>
</dbReference>
<dbReference type="EC" id="2.7.11.1" evidence="1"/>
<feature type="region of interest" description="Disordered" evidence="7">
    <location>
        <begin position="284"/>
        <end position="318"/>
    </location>
</feature>
<feature type="compositionally biased region" description="Low complexity" evidence="7">
    <location>
        <begin position="406"/>
        <end position="456"/>
    </location>
</feature>
<keyword evidence="3" id="KW-0808">Transferase</keyword>
<sequence length="496" mass="49603">MLSGRYRLDEPIADGGMGEVWRATDVSLGRTVAVKVVRPALLRDPGFDARFRAEARMMASLAHPNVVNVYDYGRSELDAGGKVAYLVMAYVDGEPLSRRIADAGRLPVAETMSVVAQAADALHAAHMHGIVHRDVKPANLLVQPNGTVKLVDFGVARSPAVTQVTTANAILGTAMYMAPEQASGRPVSAATDIYALGAVAYHCLAGRPPFTGEGPLEIALQHVTDAPPPLPADVPPGIQMLVARALAKNPADRYPTAAALAAAARAIRVDAGVARRAATPVTWKVPGETARNAEPGPPTTPDLLALPDATPRAPRRGPRRSVVLAVAGLAAAALIGLAGLGGLLGSQPPAGAGPTERSEQSGAPLAPVGNPSSAGPEPSIRTGSRTAVPVRASAPVSAPTTPPSTAPASGATPTPAPTTSARPRPTGQPSAPATSDAPAPSATATPPANADPTPTGGSTGGSSGGTGSGGASSADTGSSGTSSRGTGSVSTASLHR</sequence>
<feature type="compositionally biased region" description="Gly residues" evidence="7">
    <location>
        <begin position="457"/>
        <end position="470"/>
    </location>
</feature>
<dbReference type="EMBL" id="JAATVY010000001">
    <property type="protein sequence ID" value="NJC68519.1"/>
    <property type="molecule type" value="Genomic_DNA"/>
</dbReference>
<dbReference type="SMART" id="SM00220">
    <property type="entry name" value="S_TKc"/>
    <property type="match status" value="1"/>
</dbReference>
<reference evidence="10 11" key="1">
    <citation type="submission" date="2020-03" db="EMBL/GenBank/DDBJ databases">
        <title>WGS of the type strain of Planosporangium spp.</title>
        <authorList>
            <person name="Thawai C."/>
        </authorList>
    </citation>
    <scope>NUCLEOTIDE SEQUENCE [LARGE SCALE GENOMIC DNA]</scope>
    <source>
        <strain evidence="10 11">TBRC 5610</strain>
    </source>
</reference>
<evidence type="ECO:0000256" key="5">
    <source>
        <dbReference type="ARBA" id="ARBA00022777"/>
    </source>
</evidence>
<feature type="region of interest" description="Disordered" evidence="7">
    <location>
        <begin position="348"/>
        <end position="496"/>
    </location>
</feature>
<evidence type="ECO:0000256" key="7">
    <source>
        <dbReference type="SAM" id="MobiDB-lite"/>
    </source>
</evidence>
<dbReference type="PROSITE" id="PS50011">
    <property type="entry name" value="PROTEIN_KINASE_DOM"/>
    <property type="match status" value="1"/>
</dbReference>
<evidence type="ECO:0000259" key="9">
    <source>
        <dbReference type="PROSITE" id="PS50011"/>
    </source>
</evidence>
<keyword evidence="11" id="KW-1185">Reference proteome</keyword>
<dbReference type="InterPro" id="IPR000719">
    <property type="entry name" value="Prot_kinase_dom"/>
</dbReference>
<feature type="compositionally biased region" description="Low complexity" evidence="7">
    <location>
        <begin position="301"/>
        <end position="312"/>
    </location>
</feature>
<dbReference type="SUPFAM" id="SSF56112">
    <property type="entry name" value="Protein kinase-like (PK-like)"/>
    <property type="match status" value="1"/>
</dbReference>
<evidence type="ECO:0000313" key="11">
    <source>
        <dbReference type="Proteomes" id="UP000722989"/>
    </source>
</evidence>
<dbReference type="PROSITE" id="PS00108">
    <property type="entry name" value="PROTEIN_KINASE_ST"/>
    <property type="match status" value="1"/>
</dbReference>
<dbReference type="GO" id="GO:0016301">
    <property type="term" value="F:kinase activity"/>
    <property type="evidence" value="ECO:0007669"/>
    <property type="project" value="UniProtKB-KW"/>
</dbReference>
<keyword evidence="4" id="KW-0547">Nucleotide-binding</keyword>
<dbReference type="Gene3D" id="1.10.510.10">
    <property type="entry name" value="Transferase(Phosphotransferase) domain 1"/>
    <property type="match status" value="1"/>
</dbReference>
<evidence type="ECO:0000256" key="4">
    <source>
        <dbReference type="ARBA" id="ARBA00022741"/>
    </source>
</evidence>
<feature type="domain" description="Protein kinase" evidence="9">
    <location>
        <begin position="6"/>
        <end position="267"/>
    </location>
</feature>
<keyword evidence="2" id="KW-0723">Serine/threonine-protein kinase</keyword>
<feature type="transmembrane region" description="Helical" evidence="8">
    <location>
        <begin position="322"/>
        <end position="344"/>
    </location>
</feature>
<dbReference type="PANTHER" id="PTHR43289:SF6">
    <property type="entry name" value="SERINE_THREONINE-PROTEIN KINASE NEKL-3"/>
    <property type="match status" value="1"/>
</dbReference>
<dbReference type="InterPro" id="IPR011009">
    <property type="entry name" value="Kinase-like_dom_sf"/>
</dbReference>
<proteinExistence type="predicted"/>
<dbReference type="InterPro" id="IPR008271">
    <property type="entry name" value="Ser/Thr_kinase_AS"/>
</dbReference>
<evidence type="ECO:0000256" key="6">
    <source>
        <dbReference type="ARBA" id="ARBA00022840"/>
    </source>
</evidence>
<dbReference type="PANTHER" id="PTHR43289">
    <property type="entry name" value="MITOGEN-ACTIVATED PROTEIN KINASE KINASE KINASE 20-RELATED"/>
    <property type="match status" value="1"/>
</dbReference>
<name>A0ABX0XR91_9ACTN</name>
<protein>
    <recommendedName>
        <fullName evidence="1">non-specific serine/threonine protein kinase</fullName>
        <ecNumber evidence="1">2.7.11.1</ecNumber>
    </recommendedName>
</protein>